<feature type="region of interest" description="Disordered" evidence="15">
    <location>
        <begin position="216"/>
        <end position="257"/>
    </location>
</feature>
<protein>
    <recommendedName>
        <fullName evidence="4">RING-type E3 ubiquitin transferase</fullName>
        <ecNumber evidence="4">2.3.2.27</ecNumber>
    </recommendedName>
</protein>
<dbReference type="GO" id="GO:0016020">
    <property type="term" value="C:membrane"/>
    <property type="evidence" value="ECO:0007669"/>
    <property type="project" value="UniProtKB-SubCell"/>
</dbReference>
<evidence type="ECO:0000256" key="15">
    <source>
        <dbReference type="SAM" id="MobiDB-lite"/>
    </source>
</evidence>
<gene>
    <name evidence="18" type="ORF">SAY86_012352</name>
</gene>
<dbReference type="PANTHER" id="PTHR14155">
    <property type="entry name" value="RING FINGER DOMAIN-CONTAINING"/>
    <property type="match status" value="1"/>
</dbReference>
<name>A0AAN7RCZ8_TRANT</name>
<evidence type="ECO:0000256" key="11">
    <source>
        <dbReference type="ARBA" id="ARBA00022989"/>
    </source>
</evidence>
<keyword evidence="7" id="KW-0479">Metal-binding</keyword>
<evidence type="ECO:0000256" key="2">
    <source>
        <dbReference type="ARBA" id="ARBA00004167"/>
    </source>
</evidence>
<evidence type="ECO:0000256" key="16">
    <source>
        <dbReference type="SAM" id="SignalP"/>
    </source>
</evidence>
<keyword evidence="6" id="KW-0812">Transmembrane</keyword>
<evidence type="ECO:0000256" key="14">
    <source>
        <dbReference type="PROSITE-ProRule" id="PRU00175"/>
    </source>
</evidence>
<proteinExistence type="inferred from homology"/>
<evidence type="ECO:0000256" key="7">
    <source>
        <dbReference type="ARBA" id="ARBA00022723"/>
    </source>
</evidence>
<dbReference type="InterPro" id="IPR013083">
    <property type="entry name" value="Znf_RING/FYVE/PHD"/>
</dbReference>
<comment type="catalytic activity">
    <reaction evidence="1">
        <text>S-ubiquitinyl-[E2 ubiquitin-conjugating enzyme]-L-cysteine + [acceptor protein]-L-lysine = [E2 ubiquitin-conjugating enzyme]-L-cysteine + N(6)-ubiquitinyl-[acceptor protein]-L-lysine.</text>
        <dbReference type="EC" id="2.3.2.27"/>
    </reaction>
</comment>
<keyword evidence="16" id="KW-0732">Signal</keyword>
<dbReference type="CDD" id="cd16461">
    <property type="entry name" value="RING-H2_EL5-like"/>
    <property type="match status" value="1"/>
</dbReference>
<dbReference type="Proteomes" id="UP001346149">
    <property type="component" value="Unassembled WGS sequence"/>
</dbReference>
<evidence type="ECO:0000256" key="4">
    <source>
        <dbReference type="ARBA" id="ARBA00012483"/>
    </source>
</evidence>
<dbReference type="SUPFAM" id="SSF57850">
    <property type="entry name" value="RING/U-box"/>
    <property type="match status" value="1"/>
</dbReference>
<dbReference type="FunFam" id="3.30.40.10:FF:000187">
    <property type="entry name" value="E3 ubiquitin-protein ligase ATL6"/>
    <property type="match status" value="1"/>
</dbReference>
<dbReference type="AlphaFoldDB" id="A0AAN7RCZ8"/>
<evidence type="ECO:0000256" key="10">
    <source>
        <dbReference type="ARBA" id="ARBA00022833"/>
    </source>
</evidence>
<evidence type="ECO:0000256" key="13">
    <source>
        <dbReference type="ARBA" id="ARBA00024209"/>
    </source>
</evidence>
<dbReference type="GO" id="GO:0008270">
    <property type="term" value="F:zinc ion binding"/>
    <property type="evidence" value="ECO:0007669"/>
    <property type="project" value="UniProtKB-KW"/>
</dbReference>
<evidence type="ECO:0000256" key="12">
    <source>
        <dbReference type="ARBA" id="ARBA00023136"/>
    </source>
</evidence>
<keyword evidence="11" id="KW-1133">Transmembrane helix</keyword>
<evidence type="ECO:0000256" key="3">
    <source>
        <dbReference type="ARBA" id="ARBA00004906"/>
    </source>
</evidence>
<evidence type="ECO:0000256" key="6">
    <source>
        <dbReference type="ARBA" id="ARBA00022692"/>
    </source>
</evidence>
<evidence type="ECO:0000256" key="1">
    <source>
        <dbReference type="ARBA" id="ARBA00000900"/>
    </source>
</evidence>
<evidence type="ECO:0000313" key="18">
    <source>
        <dbReference type="EMBL" id="KAK4794358.1"/>
    </source>
</evidence>
<feature type="domain" description="RING-type" evidence="17">
    <location>
        <begin position="120"/>
        <end position="162"/>
    </location>
</feature>
<evidence type="ECO:0000313" key="19">
    <source>
        <dbReference type="Proteomes" id="UP001346149"/>
    </source>
</evidence>
<sequence>MGFLTVLMHHEIFLLLSITRRLAKAQQPSMPPDRSPDLGGLNFSASSLGAVVAVAALTSAVYSLYIVHCARAIGWGYSRSGWARRASALPGLDPTVVNSFPVLEYAVVKGLRLGKGALECAVCLNEFEDHEALRLLTKCDHVFHPDCIDPWLSSHTTCPVCRTELDPESGGLALPAESPPVGAMRSFQPPLSVQVVVVADDRNQEVELVHDEQELATCPGSTPRQNWSDKQRSVRTSRFSRSHSTGHSLVNPGQDNERFTLRLPADLRKQVIGRAAAAAGAPSSSSRKGSYTTGEGSSRGRSYFRLPQVLDRAFASDRWVFNRMSSIFVQFTPTASPGVPDPSFHEGVSMGRSSRANKEAAPSAPVRSPALEQQLGSMPSSSWPEDSLSSCLEETLLLCYVLAFGKIKEGGGSGEW</sequence>
<comment type="subcellular location">
    <subcellularLocation>
        <location evidence="2">Membrane</location>
        <topology evidence="2">Single-pass membrane protein</topology>
    </subcellularLocation>
</comment>
<dbReference type="GO" id="GO:0061630">
    <property type="term" value="F:ubiquitin protein ligase activity"/>
    <property type="evidence" value="ECO:0007669"/>
    <property type="project" value="UniProtKB-EC"/>
</dbReference>
<reference evidence="18 19" key="1">
    <citation type="journal article" date="2023" name="Hortic Res">
        <title>Pangenome of water caltrop reveals structural variations and asymmetric subgenome divergence after allopolyploidization.</title>
        <authorList>
            <person name="Zhang X."/>
            <person name="Chen Y."/>
            <person name="Wang L."/>
            <person name="Yuan Y."/>
            <person name="Fang M."/>
            <person name="Shi L."/>
            <person name="Lu R."/>
            <person name="Comes H.P."/>
            <person name="Ma Y."/>
            <person name="Chen Y."/>
            <person name="Huang G."/>
            <person name="Zhou Y."/>
            <person name="Zheng Z."/>
            <person name="Qiu Y."/>
        </authorList>
    </citation>
    <scope>NUCLEOTIDE SEQUENCE [LARGE SCALE GENOMIC DNA]</scope>
    <source>
        <strain evidence="18">F231</strain>
    </source>
</reference>
<feature type="region of interest" description="Disordered" evidence="15">
    <location>
        <begin position="338"/>
        <end position="382"/>
    </location>
</feature>
<dbReference type="InterPro" id="IPR001841">
    <property type="entry name" value="Znf_RING"/>
</dbReference>
<keyword evidence="8 14" id="KW-0863">Zinc-finger</keyword>
<evidence type="ECO:0000256" key="8">
    <source>
        <dbReference type="ARBA" id="ARBA00022771"/>
    </source>
</evidence>
<feature type="chain" id="PRO_5042873185" description="RING-type E3 ubiquitin transferase" evidence="16">
    <location>
        <begin position="26"/>
        <end position="416"/>
    </location>
</feature>
<feature type="compositionally biased region" description="Low complexity" evidence="15">
    <location>
        <begin position="274"/>
        <end position="290"/>
    </location>
</feature>
<dbReference type="PANTHER" id="PTHR14155:SF263">
    <property type="entry name" value="E3 UBIQUITIN-PROTEIN LIGASE ATL6"/>
    <property type="match status" value="1"/>
</dbReference>
<dbReference type="SMART" id="SM00184">
    <property type="entry name" value="RING"/>
    <property type="match status" value="1"/>
</dbReference>
<feature type="compositionally biased region" description="Polar residues" evidence="15">
    <location>
        <begin position="242"/>
        <end position="254"/>
    </location>
</feature>
<feature type="signal peptide" evidence="16">
    <location>
        <begin position="1"/>
        <end position="25"/>
    </location>
</feature>
<evidence type="ECO:0000256" key="9">
    <source>
        <dbReference type="ARBA" id="ARBA00022786"/>
    </source>
</evidence>
<accession>A0AAN7RCZ8</accession>
<keyword evidence="12" id="KW-0472">Membrane</keyword>
<comment type="pathway">
    <text evidence="3">Protein modification; protein ubiquitination.</text>
</comment>
<dbReference type="EMBL" id="JAXQNO010000007">
    <property type="protein sequence ID" value="KAK4794358.1"/>
    <property type="molecule type" value="Genomic_DNA"/>
</dbReference>
<comment type="similarity">
    <text evidence="13">Belongs to the RING-type zinc finger family. ATL subfamily.</text>
</comment>
<dbReference type="PROSITE" id="PS50089">
    <property type="entry name" value="ZF_RING_2"/>
    <property type="match status" value="1"/>
</dbReference>
<feature type="region of interest" description="Disordered" evidence="15">
    <location>
        <begin position="274"/>
        <end position="299"/>
    </location>
</feature>
<keyword evidence="5" id="KW-0808">Transferase</keyword>
<organism evidence="18 19">
    <name type="scientific">Trapa natans</name>
    <name type="common">Water chestnut</name>
    <dbReference type="NCBI Taxonomy" id="22666"/>
    <lineage>
        <taxon>Eukaryota</taxon>
        <taxon>Viridiplantae</taxon>
        <taxon>Streptophyta</taxon>
        <taxon>Embryophyta</taxon>
        <taxon>Tracheophyta</taxon>
        <taxon>Spermatophyta</taxon>
        <taxon>Magnoliopsida</taxon>
        <taxon>eudicotyledons</taxon>
        <taxon>Gunneridae</taxon>
        <taxon>Pentapetalae</taxon>
        <taxon>rosids</taxon>
        <taxon>malvids</taxon>
        <taxon>Myrtales</taxon>
        <taxon>Lythraceae</taxon>
        <taxon>Trapa</taxon>
    </lineage>
</organism>
<comment type="caution">
    <text evidence="18">The sequence shown here is derived from an EMBL/GenBank/DDBJ whole genome shotgun (WGS) entry which is preliminary data.</text>
</comment>
<dbReference type="InterPro" id="IPR053238">
    <property type="entry name" value="RING-H2_zinc_finger"/>
</dbReference>
<dbReference type="Pfam" id="PF13639">
    <property type="entry name" value="zf-RING_2"/>
    <property type="match status" value="1"/>
</dbReference>
<dbReference type="EC" id="2.3.2.27" evidence="4"/>
<evidence type="ECO:0000259" key="17">
    <source>
        <dbReference type="PROSITE" id="PS50089"/>
    </source>
</evidence>
<keyword evidence="19" id="KW-1185">Reference proteome</keyword>
<dbReference type="Gene3D" id="3.30.40.10">
    <property type="entry name" value="Zinc/RING finger domain, C3HC4 (zinc finger)"/>
    <property type="match status" value="1"/>
</dbReference>
<evidence type="ECO:0000256" key="5">
    <source>
        <dbReference type="ARBA" id="ARBA00022679"/>
    </source>
</evidence>
<keyword evidence="9" id="KW-0833">Ubl conjugation pathway</keyword>
<keyword evidence="10" id="KW-0862">Zinc</keyword>